<comment type="catalytic activity">
    <reaction evidence="6">
        <text>glycine + acetyl-CoA = (2S)-2-amino-3-oxobutanoate + CoA</text>
        <dbReference type="Rhea" id="RHEA:20736"/>
        <dbReference type="ChEBI" id="CHEBI:57287"/>
        <dbReference type="ChEBI" id="CHEBI:57288"/>
        <dbReference type="ChEBI" id="CHEBI:57305"/>
        <dbReference type="ChEBI" id="CHEBI:78948"/>
        <dbReference type="EC" id="2.3.1.29"/>
    </reaction>
    <physiologicalReaction direction="right-to-left" evidence="6">
        <dbReference type="Rhea" id="RHEA:20738"/>
    </physiologicalReaction>
</comment>
<dbReference type="FunFam" id="3.90.1150.10:FF:000004">
    <property type="entry name" value="2-amino-3-ketobutyrate coenzyme A ligase"/>
    <property type="match status" value="1"/>
</dbReference>
<evidence type="ECO:0000256" key="5">
    <source>
        <dbReference type="ARBA" id="ARBA00023315"/>
    </source>
</evidence>
<evidence type="ECO:0000256" key="7">
    <source>
        <dbReference type="ARBA" id="ARBA00067076"/>
    </source>
</evidence>
<dbReference type="EMBL" id="LRGB01000745">
    <property type="protein sequence ID" value="KZS16186.1"/>
    <property type="molecule type" value="Genomic_DNA"/>
</dbReference>
<dbReference type="InterPro" id="IPR015422">
    <property type="entry name" value="PyrdxlP-dep_Trfase_small"/>
</dbReference>
<name>A0A0P5E0Y6_9CRUS</name>
<dbReference type="InterPro" id="IPR001917">
    <property type="entry name" value="Aminotrans_II_pyridoxalP_BS"/>
</dbReference>
<evidence type="ECO:0000256" key="2">
    <source>
        <dbReference type="ARBA" id="ARBA00008392"/>
    </source>
</evidence>
<evidence type="ECO:0000256" key="6">
    <source>
        <dbReference type="ARBA" id="ARBA00052559"/>
    </source>
</evidence>
<dbReference type="Gene3D" id="3.40.640.10">
    <property type="entry name" value="Type I PLP-dependent aspartate aminotransferase-like (Major domain)"/>
    <property type="match status" value="1"/>
</dbReference>
<dbReference type="InterPro" id="IPR004839">
    <property type="entry name" value="Aminotransferase_I/II_large"/>
</dbReference>
<dbReference type="SUPFAM" id="SSF53383">
    <property type="entry name" value="PLP-dependent transferases"/>
    <property type="match status" value="1"/>
</dbReference>
<keyword evidence="12" id="KW-0436">Ligase</keyword>
<keyword evidence="13" id="KW-1185">Reference proteome</keyword>
<dbReference type="CDD" id="cd06454">
    <property type="entry name" value="KBL_like"/>
    <property type="match status" value="1"/>
</dbReference>
<dbReference type="GO" id="GO:0008890">
    <property type="term" value="F:glycine C-acetyltransferase activity"/>
    <property type="evidence" value="ECO:0007669"/>
    <property type="project" value="UniProtKB-EC"/>
</dbReference>
<keyword evidence="5" id="KW-0012">Acyltransferase</keyword>
<dbReference type="Gene3D" id="3.90.1150.10">
    <property type="entry name" value="Aspartate Aminotransferase, domain 1"/>
    <property type="match status" value="1"/>
</dbReference>
<dbReference type="FunFam" id="3.40.640.10:FF:000006">
    <property type="entry name" value="5-aminolevulinate synthase, mitochondrial"/>
    <property type="match status" value="1"/>
</dbReference>
<dbReference type="InterPro" id="IPR015424">
    <property type="entry name" value="PyrdxlP-dep_Trfase"/>
</dbReference>
<dbReference type="HAMAP" id="MF_00985">
    <property type="entry name" value="2am3keto_CoA_ligase"/>
    <property type="match status" value="1"/>
</dbReference>
<dbReference type="OrthoDB" id="10263824at2759"/>
<sequence length="431" mass="47054">MFHTAAGRSGCRWLLVKKDFVQGVCSLGRRSNSNALATARQLLENELESIRQAGTFKNERVITSKQAVSVQVQGQLQPLLNFCANNYLGLSGHPDVIEAGKEALDRYGAGLSSVRFICGTQDIHKTLEKKIAEFHGREDAILYPSCFDANAGLFEVLLSPDDAVISDELNHASIIDGIRLCKAKKFRYKHKDMADLEEKLKESQNARMRLIVTDGVFSMDGNVAPLKEISQLADQYQSMIFIDECHATGFFGVTGRGTEEYFGLTNRVDIINSTLGKALGGAAGGYTTGPKELIHLLRQRSRPYLFSNSLPPPVVAVAQKALELVMGGSGLSQKVAANTARFRQGMSSAGFQIMGENHPICPVFLGDAKLAATMAEKMLGRGIYVIGFSYPVVPKGKARIRVQISAAHSFDDIDRTIEAFIAVGRELNVIH</sequence>
<dbReference type="Proteomes" id="UP000076858">
    <property type="component" value="Unassembled WGS sequence"/>
</dbReference>
<evidence type="ECO:0000256" key="1">
    <source>
        <dbReference type="ARBA" id="ARBA00001933"/>
    </source>
</evidence>
<keyword evidence="3" id="KW-0808">Transferase</keyword>
<evidence type="ECO:0000313" key="13">
    <source>
        <dbReference type="Proteomes" id="UP000076858"/>
    </source>
</evidence>
<dbReference type="STRING" id="35525.A0A0P5E0Y6"/>
<reference evidence="12 13" key="1">
    <citation type="submission" date="2016-03" db="EMBL/GenBank/DDBJ databases">
        <title>EvidentialGene: Evidence-directed Construction of Genes on Genomes.</title>
        <authorList>
            <person name="Gilbert D.G."/>
            <person name="Choi J.-H."/>
            <person name="Mockaitis K."/>
            <person name="Colbourne J."/>
            <person name="Pfrender M."/>
        </authorList>
    </citation>
    <scope>NUCLEOTIDE SEQUENCE [LARGE SCALE GENOMIC DNA]</scope>
    <source>
        <strain evidence="12 13">Xinb3</strain>
        <tissue evidence="12">Complete organism</tissue>
    </source>
</reference>
<evidence type="ECO:0000256" key="10">
    <source>
        <dbReference type="ARBA" id="ARBA00078624"/>
    </source>
</evidence>
<feature type="domain" description="Aminotransferase class I/classII large" evidence="11">
    <location>
        <begin position="79"/>
        <end position="420"/>
    </location>
</feature>
<dbReference type="GO" id="GO:0016874">
    <property type="term" value="F:ligase activity"/>
    <property type="evidence" value="ECO:0007669"/>
    <property type="project" value="UniProtKB-KW"/>
</dbReference>
<evidence type="ECO:0000313" key="12">
    <source>
        <dbReference type="EMBL" id="KZS16186.1"/>
    </source>
</evidence>
<comment type="cofactor">
    <cofactor evidence="1">
        <name>pyridoxal 5'-phosphate</name>
        <dbReference type="ChEBI" id="CHEBI:597326"/>
    </cofactor>
</comment>
<dbReference type="GO" id="GO:0030170">
    <property type="term" value="F:pyridoxal phosphate binding"/>
    <property type="evidence" value="ECO:0007669"/>
    <property type="project" value="InterPro"/>
</dbReference>
<dbReference type="AlphaFoldDB" id="A0A0P5E0Y6"/>
<dbReference type="NCBIfam" id="TIGR01822">
    <property type="entry name" value="2am3keto_CoA"/>
    <property type="match status" value="1"/>
</dbReference>
<protein>
    <recommendedName>
        <fullName evidence="8">2-amino-3-ketobutyrate coenzyme A ligase, mitochondrial</fullName>
        <ecNumber evidence="7">2.3.1.29</ecNumber>
    </recommendedName>
    <alternativeName>
        <fullName evidence="9">Aminoacetone synthase</fullName>
    </alternativeName>
    <alternativeName>
        <fullName evidence="10">Glycine acetyltransferase</fullName>
    </alternativeName>
</protein>
<evidence type="ECO:0000256" key="3">
    <source>
        <dbReference type="ARBA" id="ARBA00022679"/>
    </source>
</evidence>
<evidence type="ECO:0000256" key="4">
    <source>
        <dbReference type="ARBA" id="ARBA00022898"/>
    </source>
</evidence>
<dbReference type="InterPro" id="IPR011282">
    <property type="entry name" value="2am3keto_CoA_ligase"/>
</dbReference>
<proteinExistence type="inferred from homology"/>
<dbReference type="NCBIfam" id="NF005394">
    <property type="entry name" value="PRK06939.1"/>
    <property type="match status" value="1"/>
</dbReference>
<dbReference type="PANTHER" id="PTHR13693">
    <property type="entry name" value="CLASS II AMINOTRANSFERASE/8-AMINO-7-OXONONANOATE SYNTHASE"/>
    <property type="match status" value="1"/>
</dbReference>
<comment type="similarity">
    <text evidence="2">Belongs to the class-II pyridoxal-phosphate-dependent aminotransferase family.</text>
</comment>
<dbReference type="PROSITE" id="PS00599">
    <property type="entry name" value="AA_TRANSFER_CLASS_2"/>
    <property type="match status" value="1"/>
</dbReference>
<comment type="caution">
    <text evidence="12">The sequence shown here is derived from an EMBL/GenBank/DDBJ whole genome shotgun (WGS) entry which is preliminary data.</text>
</comment>
<dbReference type="EC" id="2.3.1.29" evidence="7"/>
<dbReference type="InterPro" id="IPR015421">
    <property type="entry name" value="PyrdxlP-dep_Trfase_major"/>
</dbReference>
<organism evidence="12 13">
    <name type="scientific">Daphnia magna</name>
    <dbReference type="NCBI Taxonomy" id="35525"/>
    <lineage>
        <taxon>Eukaryota</taxon>
        <taxon>Metazoa</taxon>
        <taxon>Ecdysozoa</taxon>
        <taxon>Arthropoda</taxon>
        <taxon>Crustacea</taxon>
        <taxon>Branchiopoda</taxon>
        <taxon>Diplostraca</taxon>
        <taxon>Cladocera</taxon>
        <taxon>Anomopoda</taxon>
        <taxon>Daphniidae</taxon>
        <taxon>Daphnia</taxon>
    </lineage>
</organism>
<dbReference type="InterPro" id="IPR050087">
    <property type="entry name" value="AON_synthase_class-II"/>
</dbReference>
<dbReference type="GO" id="GO:0006567">
    <property type="term" value="P:L-threonine catabolic process"/>
    <property type="evidence" value="ECO:0007669"/>
    <property type="project" value="InterPro"/>
</dbReference>
<dbReference type="PANTHER" id="PTHR13693:SF102">
    <property type="entry name" value="2-AMINO-3-KETOBUTYRATE COENZYME A LIGASE, MITOCHONDRIAL"/>
    <property type="match status" value="1"/>
</dbReference>
<evidence type="ECO:0000256" key="9">
    <source>
        <dbReference type="ARBA" id="ARBA00075633"/>
    </source>
</evidence>
<gene>
    <name evidence="12" type="ORF">APZ42_018096</name>
</gene>
<evidence type="ECO:0000256" key="8">
    <source>
        <dbReference type="ARBA" id="ARBA00069660"/>
    </source>
</evidence>
<dbReference type="GO" id="GO:0005739">
    <property type="term" value="C:mitochondrion"/>
    <property type="evidence" value="ECO:0007669"/>
    <property type="project" value="TreeGrafter"/>
</dbReference>
<evidence type="ECO:0000259" key="11">
    <source>
        <dbReference type="Pfam" id="PF00155"/>
    </source>
</evidence>
<accession>A0A0P5E0Y6</accession>
<dbReference type="Pfam" id="PF00155">
    <property type="entry name" value="Aminotran_1_2"/>
    <property type="match status" value="1"/>
</dbReference>
<keyword evidence="4" id="KW-0663">Pyridoxal phosphate</keyword>